<dbReference type="EMBL" id="CP011102">
    <property type="protein sequence ID" value="AQY51290.1"/>
    <property type="molecule type" value="Genomic_DNA"/>
</dbReference>
<keyword evidence="5" id="KW-0067">ATP-binding</keyword>
<dbReference type="GO" id="GO:0004386">
    <property type="term" value="F:helicase activity"/>
    <property type="evidence" value="ECO:0007669"/>
    <property type="project" value="UniProtKB-KW"/>
</dbReference>
<organism evidence="5 6">
    <name type="scientific">Listeria weihenstephanensis</name>
    <dbReference type="NCBI Taxonomy" id="1006155"/>
    <lineage>
        <taxon>Bacteria</taxon>
        <taxon>Bacillati</taxon>
        <taxon>Bacillota</taxon>
        <taxon>Bacilli</taxon>
        <taxon>Bacillales</taxon>
        <taxon>Listeriaceae</taxon>
        <taxon>Listeria</taxon>
    </lineage>
</organism>
<feature type="domain" description="Replicative helicase loading/DNA remodeling protein DnaB N-terminal winged helix" evidence="4">
    <location>
        <begin position="9"/>
        <end position="243"/>
    </location>
</feature>
<dbReference type="KEGG" id="lwi:UE46_09635"/>
<dbReference type="InterPro" id="IPR058660">
    <property type="entry name" value="WHD_DnaB"/>
</dbReference>
<dbReference type="AlphaFoldDB" id="A0A1S7FV88"/>
<protein>
    <submittedName>
        <fullName evidence="5">Helicase DnaB</fullName>
    </submittedName>
</protein>
<keyword evidence="6" id="KW-1185">Reference proteome</keyword>
<comment type="similarity">
    <text evidence="1">Belongs to the DnaB/DnaD family.</text>
</comment>
<dbReference type="Pfam" id="PF25888">
    <property type="entry name" value="WHD_DnaB"/>
    <property type="match status" value="1"/>
</dbReference>
<evidence type="ECO:0000259" key="4">
    <source>
        <dbReference type="Pfam" id="PF25888"/>
    </source>
</evidence>
<gene>
    <name evidence="5" type="ORF">UE46_09635</name>
</gene>
<feature type="compositionally biased region" description="Basic and acidic residues" evidence="2">
    <location>
        <begin position="400"/>
        <end position="415"/>
    </location>
</feature>
<feature type="region of interest" description="Disordered" evidence="2">
    <location>
        <begin position="440"/>
        <end position="468"/>
    </location>
</feature>
<dbReference type="RefSeq" id="WP_118907578.1">
    <property type="nucleotide sequence ID" value="NZ_CP011102.1"/>
</dbReference>
<dbReference type="Pfam" id="PF07261">
    <property type="entry name" value="DnaB_2"/>
    <property type="match status" value="1"/>
</dbReference>
<keyword evidence="5" id="KW-0547">Nucleotide-binding</keyword>
<name>A0A1S7FV88_9LIST</name>
<keyword evidence="5" id="KW-0347">Helicase</keyword>
<proteinExistence type="inferred from homology"/>
<evidence type="ECO:0000259" key="3">
    <source>
        <dbReference type="Pfam" id="PF07261"/>
    </source>
</evidence>
<keyword evidence="5" id="KW-0378">Hydrolase</keyword>
<evidence type="ECO:0000313" key="5">
    <source>
        <dbReference type="EMBL" id="AQY51290.1"/>
    </source>
</evidence>
<dbReference type="Proteomes" id="UP000223060">
    <property type="component" value="Chromosome"/>
</dbReference>
<dbReference type="InterPro" id="IPR006343">
    <property type="entry name" value="DnaB/C_C"/>
</dbReference>
<evidence type="ECO:0000256" key="1">
    <source>
        <dbReference type="ARBA" id="ARBA00093462"/>
    </source>
</evidence>
<evidence type="ECO:0000256" key="2">
    <source>
        <dbReference type="SAM" id="MobiDB-lite"/>
    </source>
</evidence>
<sequence length="468" mass="53974">MAEFWMELQPVDSYQVKANGVLSEKDRKIMTFLYQPLMGAECLALYDTLVTEVEENRLWSESHSHSQLLNLLGISLANLFQARLKLEGLGLLRSFVRTTGESRHYIYEMAAPLSPEQFFSDGLLNIYLYSKIGNAQYQRLRRFFSDEPMSEEGFDEVTCSFQDVFETFNGSEHPVSAVTNGEPIGRAKSQGVTLDDKTFDFAVLLQSLSPTMLSRNAITEEVRACILKLHAIYAVEELDMVHYLYRSVQADGSLDLDYLRKIVRDGYQLQHNRLPELTAKTQQNVNKEEAEQITRPEDASDIEALQAYLDRVTPYQLLIDISDGAVPAETDLKIIDEVMNQQNLPIPVMNVLIEYVLLRLDGKIAKNFMLTIAAHWKRKKVQTAKEAMEMAWAEHEKYKKLQEEGTKKEPTDYRNKNNKYKQQGRKEVLPDWFDKEEVKPVEKAMTSREKSTLDKQVEEMKKRLKEGR</sequence>
<reference evidence="6" key="1">
    <citation type="submission" date="2015-03" db="EMBL/GenBank/DDBJ databases">
        <authorList>
            <person name="Ferrari E."/>
            <person name="Walter M.C."/>
            <person name="Huptas C."/>
            <person name="Scherer S."/>
            <person name="Mueller-Herbst S."/>
        </authorList>
    </citation>
    <scope>NUCLEOTIDE SEQUENCE [LARGE SCALE GENOMIC DNA]</scope>
    <source>
        <strain evidence="6">LWP01</strain>
    </source>
</reference>
<accession>A0A1S7FV88</accession>
<feature type="region of interest" description="Disordered" evidence="2">
    <location>
        <begin position="400"/>
        <end position="427"/>
    </location>
</feature>
<feature type="domain" description="DnaB/C C-terminal" evidence="3">
    <location>
        <begin position="328"/>
        <end position="389"/>
    </location>
</feature>
<evidence type="ECO:0000313" key="6">
    <source>
        <dbReference type="Proteomes" id="UP000223060"/>
    </source>
</evidence>